<evidence type="ECO:0000313" key="1">
    <source>
        <dbReference type="EMBL" id="AKH41822.1"/>
    </source>
</evidence>
<dbReference type="EMBL" id="CP011452">
    <property type="protein sequence ID" value="AKH41822.1"/>
    <property type="molecule type" value="Genomic_DNA"/>
</dbReference>
<proteinExistence type="predicted"/>
<dbReference type="PATRIC" id="fig|1267766.3.peg.776"/>
<dbReference type="KEGG" id="aay:WYH_00768"/>
<gene>
    <name evidence="1" type="ORF">WYH_00768</name>
</gene>
<keyword evidence="2" id="KW-1185">Reference proteome</keyword>
<dbReference type="Pfam" id="PF08843">
    <property type="entry name" value="AbiEii"/>
    <property type="match status" value="1"/>
</dbReference>
<protein>
    <submittedName>
        <fullName evidence="1">Uncharacterized protein</fullName>
    </submittedName>
</protein>
<reference evidence="1" key="1">
    <citation type="submission" date="2015-05" db="EMBL/GenBank/DDBJ databases">
        <title>The complete genome of Altererythrobacter atlanticus strain 26DY36.</title>
        <authorList>
            <person name="Wu Y.-H."/>
            <person name="Cheng H."/>
            <person name="Wu X.-W."/>
        </authorList>
    </citation>
    <scope>NUCLEOTIDE SEQUENCE [LARGE SCALE GENOMIC DNA]</scope>
    <source>
        <strain evidence="1">26DY36</strain>
    </source>
</reference>
<dbReference type="InterPro" id="IPR014942">
    <property type="entry name" value="AbiEii"/>
</dbReference>
<organism evidence="1 2">
    <name type="scientific">Croceibacterium atlanticum</name>
    <dbReference type="NCBI Taxonomy" id="1267766"/>
    <lineage>
        <taxon>Bacteria</taxon>
        <taxon>Pseudomonadati</taxon>
        <taxon>Pseudomonadota</taxon>
        <taxon>Alphaproteobacteria</taxon>
        <taxon>Sphingomonadales</taxon>
        <taxon>Erythrobacteraceae</taxon>
        <taxon>Croceibacterium</taxon>
    </lineage>
</organism>
<sequence>MAAASGVPDITDNRAVDVPCYEPGYTLVEKLQTISTKFRRQGETGEMPQNFLRHYYDVYCLLEDPDVQAFIGSRAYLAHKEARFPAADEKQLIRNEAFLLSDPETRSRFEAAYRSTSALYYDDQPSMAVLLERLAAHLHRL</sequence>
<dbReference type="Proteomes" id="UP000034392">
    <property type="component" value="Chromosome"/>
</dbReference>
<dbReference type="STRING" id="1267766.WYH_00768"/>
<name>A0A0F7KRI3_9SPHN</name>
<evidence type="ECO:0000313" key="2">
    <source>
        <dbReference type="Proteomes" id="UP000034392"/>
    </source>
</evidence>
<dbReference type="AlphaFoldDB" id="A0A0F7KRI3"/>
<accession>A0A0F7KRI3</accession>